<accession>A0A1H0GVR0</accession>
<feature type="transmembrane region" description="Helical" evidence="8">
    <location>
        <begin position="231"/>
        <end position="252"/>
    </location>
</feature>
<dbReference type="RefSeq" id="WP_092643587.1">
    <property type="nucleotide sequence ID" value="NZ_FNID01000056.1"/>
</dbReference>
<organism evidence="10 11">
    <name type="scientific">Acetanaerobacterium elongatum</name>
    <dbReference type="NCBI Taxonomy" id="258515"/>
    <lineage>
        <taxon>Bacteria</taxon>
        <taxon>Bacillati</taxon>
        <taxon>Bacillota</taxon>
        <taxon>Clostridia</taxon>
        <taxon>Eubacteriales</taxon>
        <taxon>Oscillospiraceae</taxon>
        <taxon>Acetanaerobacterium</taxon>
    </lineage>
</organism>
<sequence length="267" mass="29145">MKNRTKLPNIYLGVILVLMYLPILLVIIYSFNQSKISSVWEGFSLKWYTELFRDASLLQALINSLVLAAASSLNAAVIGTLAAVGMLKVNLRSKGVIEYISTLPIMIPEIILGMVFLVFFSLIGLPFGMTTLIIAHTAFCIPYVYMLVKARLVGLDKSLGEAAKDLGAGELRVFLDITLPLILPAIVSGMLLAFAMSMDDVVISIFVTGVNTNTLPIKIYTQLKTGVTPKINALCTILFAVTVLMGLLSGWLGKINTQKKTVLEENR</sequence>
<keyword evidence="6 8" id="KW-1133">Transmembrane helix</keyword>
<dbReference type="PANTHER" id="PTHR43848">
    <property type="entry name" value="PUTRESCINE TRANSPORT SYSTEM PERMEASE PROTEIN POTI"/>
    <property type="match status" value="1"/>
</dbReference>
<proteinExistence type="inferred from homology"/>
<evidence type="ECO:0000256" key="2">
    <source>
        <dbReference type="ARBA" id="ARBA00007069"/>
    </source>
</evidence>
<dbReference type="InterPro" id="IPR000515">
    <property type="entry name" value="MetI-like"/>
</dbReference>
<name>A0A1H0GVR0_9FIRM</name>
<keyword evidence="7 8" id="KW-0472">Membrane</keyword>
<feature type="transmembrane region" description="Helical" evidence="8">
    <location>
        <begin position="99"/>
        <end position="123"/>
    </location>
</feature>
<evidence type="ECO:0000256" key="1">
    <source>
        <dbReference type="ARBA" id="ARBA00004651"/>
    </source>
</evidence>
<dbReference type="GO" id="GO:0055085">
    <property type="term" value="P:transmembrane transport"/>
    <property type="evidence" value="ECO:0007669"/>
    <property type="project" value="InterPro"/>
</dbReference>
<dbReference type="Pfam" id="PF00528">
    <property type="entry name" value="BPD_transp_1"/>
    <property type="match status" value="1"/>
</dbReference>
<keyword evidence="3 8" id="KW-0813">Transport</keyword>
<dbReference type="CDD" id="cd06261">
    <property type="entry name" value="TM_PBP2"/>
    <property type="match status" value="1"/>
</dbReference>
<gene>
    <name evidence="10" type="ORF">SAMN05192585_1567</name>
</gene>
<dbReference type="PROSITE" id="PS50928">
    <property type="entry name" value="ABC_TM1"/>
    <property type="match status" value="1"/>
</dbReference>
<keyword evidence="4" id="KW-1003">Cell membrane</keyword>
<evidence type="ECO:0000256" key="7">
    <source>
        <dbReference type="ARBA" id="ARBA00023136"/>
    </source>
</evidence>
<dbReference type="Gene3D" id="1.10.3720.10">
    <property type="entry name" value="MetI-like"/>
    <property type="match status" value="1"/>
</dbReference>
<evidence type="ECO:0000256" key="3">
    <source>
        <dbReference type="ARBA" id="ARBA00022448"/>
    </source>
</evidence>
<dbReference type="InterPro" id="IPR035906">
    <property type="entry name" value="MetI-like_sf"/>
</dbReference>
<dbReference type="InterPro" id="IPR051789">
    <property type="entry name" value="Bact_Polyamine_Transport"/>
</dbReference>
<evidence type="ECO:0000256" key="4">
    <source>
        <dbReference type="ARBA" id="ARBA00022475"/>
    </source>
</evidence>
<feature type="transmembrane region" description="Helical" evidence="8">
    <location>
        <begin position="129"/>
        <end position="148"/>
    </location>
</feature>
<evidence type="ECO:0000313" key="10">
    <source>
        <dbReference type="EMBL" id="SDO10990.1"/>
    </source>
</evidence>
<dbReference type="AlphaFoldDB" id="A0A1H0GVR0"/>
<dbReference type="GO" id="GO:0005886">
    <property type="term" value="C:plasma membrane"/>
    <property type="evidence" value="ECO:0007669"/>
    <property type="project" value="UniProtKB-SubCell"/>
</dbReference>
<dbReference type="SUPFAM" id="SSF161098">
    <property type="entry name" value="MetI-like"/>
    <property type="match status" value="1"/>
</dbReference>
<evidence type="ECO:0000313" key="11">
    <source>
        <dbReference type="Proteomes" id="UP000199182"/>
    </source>
</evidence>
<dbReference type="PANTHER" id="PTHR43848:SF2">
    <property type="entry name" value="PUTRESCINE TRANSPORT SYSTEM PERMEASE PROTEIN POTI"/>
    <property type="match status" value="1"/>
</dbReference>
<keyword evidence="11" id="KW-1185">Reference proteome</keyword>
<comment type="subcellular location">
    <subcellularLocation>
        <location evidence="1 8">Cell membrane</location>
        <topology evidence="1 8">Multi-pass membrane protein</topology>
    </subcellularLocation>
</comment>
<feature type="transmembrane region" description="Helical" evidence="8">
    <location>
        <begin position="12"/>
        <end position="31"/>
    </location>
</feature>
<dbReference type="OrthoDB" id="9782004at2"/>
<dbReference type="EMBL" id="FNID01000056">
    <property type="protein sequence ID" value="SDO10990.1"/>
    <property type="molecule type" value="Genomic_DNA"/>
</dbReference>
<evidence type="ECO:0000259" key="9">
    <source>
        <dbReference type="PROSITE" id="PS50928"/>
    </source>
</evidence>
<dbReference type="STRING" id="258515.SAMN05192585_1567"/>
<protein>
    <submittedName>
        <fullName evidence="10">Spermidine/putrescine transport system permease protein</fullName>
    </submittedName>
</protein>
<feature type="transmembrane region" description="Helical" evidence="8">
    <location>
        <begin position="60"/>
        <end position="87"/>
    </location>
</feature>
<keyword evidence="5 8" id="KW-0812">Transmembrane</keyword>
<dbReference type="Proteomes" id="UP000199182">
    <property type="component" value="Unassembled WGS sequence"/>
</dbReference>
<evidence type="ECO:0000256" key="6">
    <source>
        <dbReference type="ARBA" id="ARBA00022989"/>
    </source>
</evidence>
<reference evidence="10 11" key="1">
    <citation type="submission" date="2016-10" db="EMBL/GenBank/DDBJ databases">
        <authorList>
            <person name="de Groot N.N."/>
        </authorList>
    </citation>
    <scope>NUCLEOTIDE SEQUENCE [LARGE SCALE GENOMIC DNA]</scope>
    <source>
        <strain evidence="10 11">CGMCC 1.5012</strain>
    </source>
</reference>
<feature type="transmembrane region" description="Helical" evidence="8">
    <location>
        <begin position="173"/>
        <end position="195"/>
    </location>
</feature>
<comment type="similarity">
    <text evidence="2">Belongs to the binding-protein-dependent transport system permease family. CysTW subfamily.</text>
</comment>
<evidence type="ECO:0000256" key="5">
    <source>
        <dbReference type="ARBA" id="ARBA00022692"/>
    </source>
</evidence>
<feature type="domain" description="ABC transmembrane type-1" evidence="9">
    <location>
        <begin position="61"/>
        <end position="249"/>
    </location>
</feature>
<evidence type="ECO:0000256" key="8">
    <source>
        <dbReference type="RuleBase" id="RU363032"/>
    </source>
</evidence>